<sequence>MREEIVIAGFGGQGIMFAGTLLAQGAMEEGLQVTFFPSYGAEMRGGTANCNLIISDEEIGSPVVTNSSAALMLNQPSLDKFEERMKGKGLLIINSSLVDREVERKDLEIIKIPATEMAERLGNVKVANMIALGAYLKKSRIISLESVIKSLPKVLGERKRDLLEVNQKALREGGGLI</sequence>
<evidence type="ECO:0000313" key="3">
    <source>
        <dbReference type="EMBL" id="KKK58167.1"/>
    </source>
</evidence>
<feature type="domain" description="Pyruvate/ketoisovalerate oxidoreductase catalytic" evidence="2">
    <location>
        <begin position="11"/>
        <end position="173"/>
    </location>
</feature>
<dbReference type="EMBL" id="LAZR01064114">
    <property type="protein sequence ID" value="KKK58167.1"/>
    <property type="molecule type" value="Genomic_DNA"/>
</dbReference>
<dbReference type="AlphaFoldDB" id="A0A0F8WMR2"/>
<dbReference type="SUPFAM" id="SSF53323">
    <property type="entry name" value="Pyruvate-ferredoxin oxidoreductase, PFOR, domain III"/>
    <property type="match status" value="1"/>
</dbReference>
<feature type="non-terminal residue" evidence="3">
    <location>
        <position position="177"/>
    </location>
</feature>
<dbReference type="Pfam" id="PF01558">
    <property type="entry name" value="POR"/>
    <property type="match status" value="1"/>
</dbReference>
<dbReference type="InterPro" id="IPR002869">
    <property type="entry name" value="Pyrv_flavodox_OxRed_cen"/>
</dbReference>
<reference evidence="3" key="1">
    <citation type="journal article" date="2015" name="Nature">
        <title>Complex archaea that bridge the gap between prokaryotes and eukaryotes.</title>
        <authorList>
            <person name="Spang A."/>
            <person name="Saw J.H."/>
            <person name="Jorgensen S.L."/>
            <person name="Zaremba-Niedzwiedzka K."/>
            <person name="Martijn J."/>
            <person name="Lind A.E."/>
            <person name="van Eijk R."/>
            <person name="Schleper C."/>
            <person name="Guy L."/>
            <person name="Ettema T.J."/>
        </authorList>
    </citation>
    <scope>NUCLEOTIDE SEQUENCE</scope>
</reference>
<dbReference type="PANTHER" id="PTHR42730">
    <property type="entry name" value="2-OXOGLUTARATE SYNTHASE SUBUNIT KORC"/>
    <property type="match status" value="1"/>
</dbReference>
<name>A0A0F8WMR2_9ZZZZ</name>
<proteinExistence type="predicted"/>
<dbReference type="InterPro" id="IPR052554">
    <property type="entry name" value="2-oxoglutarate_synth_KorC"/>
</dbReference>
<comment type="caution">
    <text evidence="3">The sequence shown here is derived from an EMBL/GenBank/DDBJ whole genome shotgun (WGS) entry which is preliminary data.</text>
</comment>
<keyword evidence="1" id="KW-0560">Oxidoreductase</keyword>
<evidence type="ECO:0000259" key="2">
    <source>
        <dbReference type="Pfam" id="PF01558"/>
    </source>
</evidence>
<dbReference type="GO" id="GO:0016625">
    <property type="term" value="F:oxidoreductase activity, acting on the aldehyde or oxo group of donors, iron-sulfur protein as acceptor"/>
    <property type="evidence" value="ECO:0007669"/>
    <property type="project" value="InterPro"/>
</dbReference>
<organism evidence="3">
    <name type="scientific">marine sediment metagenome</name>
    <dbReference type="NCBI Taxonomy" id="412755"/>
    <lineage>
        <taxon>unclassified sequences</taxon>
        <taxon>metagenomes</taxon>
        <taxon>ecological metagenomes</taxon>
    </lineage>
</organism>
<accession>A0A0F8WMR2</accession>
<evidence type="ECO:0000256" key="1">
    <source>
        <dbReference type="ARBA" id="ARBA00023002"/>
    </source>
</evidence>
<dbReference type="PANTHER" id="PTHR42730:SF1">
    <property type="entry name" value="2-OXOGLUTARATE SYNTHASE SUBUNIT KORC"/>
    <property type="match status" value="1"/>
</dbReference>
<gene>
    <name evidence="3" type="ORF">LCGC14_3047170</name>
</gene>
<dbReference type="InterPro" id="IPR019752">
    <property type="entry name" value="Pyrv/ketoisovalerate_OxRed_cat"/>
</dbReference>
<dbReference type="Gene3D" id="3.40.920.10">
    <property type="entry name" value="Pyruvate-ferredoxin oxidoreductase, PFOR, domain III"/>
    <property type="match status" value="1"/>
</dbReference>
<protein>
    <recommendedName>
        <fullName evidence="2">Pyruvate/ketoisovalerate oxidoreductase catalytic domain-containing protein</fullName>
    </recommendedName>
</protein>
<dbReference type="NCBIfam" id="TIGR02175">
    <property type="entry name" value="PorC_KorC"/>
    <property type="match status" value="1"/>
</dbReference>
<dbReference type="InterPro" id="IPR011894">
    <property type="entry name" value="PorC_KorC"/>
</dbReference>